<keyword evidence="2" id="KW-0808">Transferase</keyword>
<gene>
    <name evidence="2" type="ORF">Q4T40_12150</name>
</gene>
<name>A0ABU3P0F1_9FIRM</name>
<reference evidence="2 3" key="1">
    <citation type="submission" date="2023-07" db="EMBL/GenBank/DDBJ databases">
        <title>The novel representative of Negativicutes class, Anaeroselena agilis gen. nov. sp. nov.</title>
        <authorList>
            <person name="Prokofeva M.I."/>
            <person name="Elcheninov A.G."/>
            <person name="Klyukina A."/>
            <person name="Kublanov I.V."/>
            <person name="Frolov E.N."/>
            <person name="Podosokorskaya O.A."/>
        </authorList>
    </citation>
    <scope>NUCLEOTIDE SEQUENCE [LARGE SCALE GENOMIC DNA]</scope>
    <source>
        <strain evidence="2 3">4137-cl</strain>
    </source>
</reference>
<evidence type="ECO:0000313" key="3">
    <source>
        <dbReference type="Proteomes" id="UP001254848"/>
    </source>
</evidence>
<organism evidence="2 3">
    <name type="scientific">Anaeroselena agilis</name>
    <dbReference type="NCBI Taxonomy" id="3063788"/>
    <lineage>
        <taxon>Bacteria</taxon>
        <taxon>Bacillati</taxon>
        <taxon>Bacillota</taxon>
        <taxon>Negativicutes</taxon>
        <taxon>Acetonemataceae</taxon>
        <taxon>Anaeroselena</taxon>
    </lineage>
</organism>
<dbReference type="SUPFAM" id="SSF53335">
    <property type="entry name" value="S-adenosyl-L-methionine-dependent methyltransferases"/>
    <property type="match status" value="1"/>
</dbReference>
<accession>A0ABU3P0F1</accession>
<dbReference type="EMBL" id="JAUOZS010000001">
    <property type="protein sequence ID" value="MDT8901998.1"/>
    <property type="molecule type" value="Genomic_DNA"/>
</dbReference>
<dbReference type="InterPro" id="IPR029063">
    <property type="entry name" value="SAM-dependent_MTases_sf"/>
</dbReference>
<dbReference type="EC" id="2.1.-.-" evidence="2"/>
<proteinExistence type="predicted"/>
<keyword evidence="2" id="KW-0489">Methyltransferase</keyword>
<dbReference type="Proteomes" id="UP001254848">
    <property type="component" value="Unassembled WGS sequence"/>
</dbReference>
<evidence type="ECO:0000313" key="2">
    <source>
        <dbReference type="EMBL" id="MDT8901998.1"/>
    </source>
</evidence>
<dbReference type="Gene3D" id="3.40.50.150">
    <property type="entry name" value="Vaccinia Virus protein VP39"/>
    <property type="match status" value="1"/>
</dbReference>
<dbReference type="RefSeq" id="WP_413780491.1">
    <property type="nucleotide sequence ID" value="NZ_JAUOZS010000001.1"/>
</dbReference>
<dbReference type="InterPro" id="IPR041698">
    <property type="entry name" value="Methyltransf_25"/>
</dbReference>
<dbReference type="CDD" id="cd02440">
    <property type="entry name" value="AdoMet_MTases"/>
    <property type="match status" value="1"/>
</dbReference>
<feature type="domain" description="Methyltransferase" evidence="1">
    <location>
        <begin position="39"/>
        <end position="136"/>
    </location>
</feature>
<dbReference type="GO" id="GO:0032259">
    <property type="term" value="P:methylation"/>
    <property type="evidence" value="ECO:0007669"/>
    <property type="project" value="UniProtKB-KW"/>
</dbReference>
<keyword evidence="3" id="KW-1185">Reference proteome</keyword>
<comment type="caution">
    <text evidence="2">The sequence shown here is derived from an EMBL/GenBank/DDBJ whole genome shotgun (WGS) entry which is preliminary data.</text>
</comment>
<protein>
    <submittedName>
        <fullName evidence="2">Class I SAM-dependent methyltransferase</fullName>
        <ecNumber evidence="2">2.1.-.-</ecNumber>
    </submittedName>
</protein>
<sequence>MTSIGKLIHRYAGRLLGGGDRALHDWVLAQLDIRPDDAILEIGCGPDAAMKRILKAHKGVFVVGVDASADAVGEAWRKNARAVRAGRAMLVQTDITRGLPAFAAPFARVVAVNAPLPDDRAADIFKAARAAMAPGGKLAVAARPPEKEASEAYVRLLGKEIRRQLEAAGFATVRLHEKTFGSSAAVCVTGVNPSPTAKGKPGGHRQK</sequence>
<evidence type="ECO:0000259" key="1">
    <source>
        <dbReference type="Pfam" id="PF13649"/>
    </source>
</evidence>
<dbReference type="Pfam" id="PF13649">
    <property type="entry name" value="Methyltransf_25"/>
    <property type="match status" value="1"/>
</dbReference>
<dbReference type="GO" id="GO:0008168">
    <property type="term" value="F:methyltransferase activity"/>
    <property type="evidence" value="ECO:0007669"/>
    <property type="project" value="UniProtKB-KW"/>
</dbReference>